<feature type="signal peptide" evidence="2">
    <location>
        <begin position="1"/>
        <end position="27"/>
    </location>
</feature>
<evidence type="ECO:0000256" key="1">
    <source>
        <dbReference type="SAM" id="Phobius"/>
    </source>
</evidence>
<gene>
    <name evidence="3" type="ORF">N7456_002589</name>
</gene>
<reference evidence="3" key="2">
    <citation type="journal article" date="2023" name="IMA Fungus">
        <title>Comparative genomic study of the Penicillium genus elucidates a diverse pangenome and 15 lateral gene transfer events.</title>
        <authorList>
            <person name="Petersen C."/>
            <person name="Sorensen T."/>
            <person name="Nielsen M.R."/>
            <person name="Sondergaard T.E."/>
            <person name="Sorensen J.L."/>
            <person name="Fitzpatrick D.A."/>
            <person name="Frisvad J.C."/>
            <person name="Nielsen K.L."/>
        </authorList>
    </citation>
    <scope>NUCLEOTIDE SEQUENCE</scope>
    <source>
        <strain evidence="3">IBT 30069</strain>
    </source>
</reference>
<dbReference type="InterPro" id="IPR053143">
    <property type="entry name" value="Arylsulfate_ST"/>
</dbReference>
<keyword evidence="2" id="KW-0732">Signal</keyword>
<sequence>MSSTQPLWPWRWLWFSVWVLISEIAAADQANRFRDEKYAHGFEGPFPSQLFSSFFAQGPILNYWEKSPACDDGLYTIISPRGTSVRHSGPMILDNEGHMVWFKEYKTTYNANVYEYKGERYLTFWAGDDTVRGHGEGTLYMLNSHYEEKYKLRGSSGRPVDLHEFHITCDETALLTLYDVRSVDLRSIEGPEAGWIYESVFQEIDIETNELLFQWRASDHFDYSDIAIEYNGEGTSLQQPWDWFHINSIDKDKHGNFLISSRYTNSLAYLNGSTGNVLWQIGGKNNSFKDLSAGAATNITWQHHARFQPQYDISNTTKAISVFDNGSRGKESPQNPSRGLFINIDTVNMTASVRGEYWNPVPISSQSQGSMQVLDNGHVFLGYGYNAAWTEFGEDGEVLCDVNFGPRVGFELGEIISYRAFKQQWIGRPLTLPDVALSGTVAAVSWNGATEVATWVLEGVKALNGTGSASASASERSNHSESQFRFITAVPKNGFETRISLPLDAEYTTLRIVALDKFGEFLVATKEMEWKPEEMNDEIAVFSGGEDDDDSTAKGEGHIAPALLFAMGFVTAGILAICTWLIGKYLSCSFFGWSFGQSRAVKKQQEWTDADRGEELDDLELGDRDDEALLKKPIDGTLD</sequence>
<dbReference type="InterPro" id="IPR039535">
    <property type="entry name" value="ASST-like"/>
</dbReference>
<proteinExistence type="predicted"/>
<accession>A0A9W9G8D6</accession>
<feature type="chain" id="PRO_5040860846" description="Arylsulfotransferase" evidence="2">
    <location>
        <begin position="28"/>
        <end position="639"/>
    </location>
</feature>
<dbReference type="Pfam" id="PF14269">
    <property type="entry name" value="Arylsulfotran_2"/>
    <property type="match status" value="1"/>
</dbReference>
<evidence type="ECO:0008006" key="5">
    <source>
        <dbReference type="Google" id="ProtNLM"/>
    </source>
</evidence>
<reference evidence="3" key="1">
    <citation type="submission" date="2022-11" db="EMBL/GenBank/DDBJ databases">
        <authorList>
            <person name="Petersen C."/>
        </authorList>
    </citation>
    <scope>NUCLEOTIDE SEQUENCE</scope>
    <source>
        <strain evidence="3">IBT 30069</strain>
    </source>
</reference>
<dbReference type="AlphaFoldDB" id="A0A9W9G8D6"/>
<name>A0A9W9G8D6_9EURO</name>
<dbReference type="PANTHER" id="PTHR35340:SF5">
    <property type="entry name" value="ASST-DOMAIN-CONTAINING PROTEIN"/>
    <property type="match status" value="1"/>
</dbReference>
<dbReference type="EMBL" id="JAPQKH010000002">
    <property type="protein sequence ID" value="KAJ5114055.1"/>
    <property type="molecule type" value="Genomic_DNA"/>
</dbReference>
<comment type="caution">
    <text evidence="3">The sequence shown here is derived from an EMBL/GenBank/DDBJ whole genome shotgun (WGS) entry which is preliminary data.</text>
</comment>
<dbReference type="OrthoDB" id="5427350at2759"/>
<evidence type="ECO:0000256" key="2">
    <source>
        <dbReference type="SAM" id="SignalP"/>
    </source>
</evidence>
<protein>
    <recommendedName>
        <fullName evidence="5">Arylsulfotransferase</fullName>
    </recommendedName>
</protein>
<keyword evidence="4" id="KW-1185">Reference proteome</keyword>
<feature type="transmembrane region" description="Helical" evidence="1">
    <location>
        <begin position="559"/>
        <end position="582"/>
    </location>
</feature>
<keyword evidence="1" id="KW-1133">Transmembrane helix</keyword>
<dbReference type="PANTHER" id="PTHR35340">
    <property type="entry name" value="PQQ ENZYME REPEAT PROTEIN-RELATED"/>
    <property type="match status" value="1"/>
</dbReference>
<organism evidence="3 4">
    <name type="scientific">Penicillium angulare</name>
    <dbReference type="NCBI Taxonomy" id="116970"/>
    <lineage>
        <taxon>Eukaryota</taxon>
        <taxon>Fungi</taxon>
        <taxon>Dikarya</taxon>
        <taxon>Ascomycota</taxon>
        <taxon>Pezizomycotina</taxon>
        <taxon>Eurotiomycetes</taxon>
        <taxon>Eurotiomycetidae</taxon>
        <taxon>Eurotiales</taxon>
        <taxon>Aspergillaceae</taxon>
        <taxon>Penicillium</taxon>
    </lineage>
</organism>
<evidence type="ECO:0000313" key="3">
    <source>
        <dbReference type="EMBL" id="KAJ5114055.1"/>
    </source>
</evidence>
<keyword evidence="1" id="KW-0472">Membrane</keyword>
<evidence type="ECO:0000313" key="4">
    <source>
        <dbReference type="Proteomes" id="UP001149165"/>
    </source>
</evidence>
<dbReference type="Proteomes" id="UP001149165">
    <property type="component" value="Unassembled WGS sequence"/>
</dbReference>
<keyword evidence="1" id="KW-0812">Transmembrane</keyword>